<evidence type="ECO:0000313" key="2">
    <source>
        <dbReference type="Proteomes" id="UP000824998"/>
    </source>
</evidence>
<reference evidence="1" key="1">
    <citation type="journal article" date="2021" name="IMA Fungus">
        <title>Genomic characterization of three marine fungi, including Emericellopsis atlantica sp. nov. with signatures of a generalist lifestyle and marine biomass degradation.</title>
        <authorList>
            <person name="Hagestad O.C."/>
            <person name="Hou L."/>
            <person name="Andersen J.H."/>
            <person name="Hansen E.H."/>
            <person name="Altermark B."/>
            <person name="Li C."/>
            <person name="Kuhnert E."/>
            <person name="Cox R.J."/>
            <person name="Crous P.W."/>
            <person name="Spatafora J.W."/>
            <person name="Lail K."/>
            <person name="Amirebrahimi M."/>
            <person name="Lipzen A."/>
            <person name="Pangilinan J."/>
            <person name="Andreopoulos W."/>
            <person name="Hayes R.D."/>
            <person name="Ng V."/>
            <person name="Grigoriev I.V."/>
            <person name="Jackson S.A."/>
            <person name="Sutton T.D.S."/>
            <person name="Dobson A.D.W."/>
            <person name="Rama T."/>
        </authorList>
    </citation>
    <scope>NUCLEOTIDE SEQUENCE</scope>
    <source>
        <strain evidence="1">TRa018bII</strain>
    </source>
</reference>
<dbReference type="AlphaFoldDB" id="A0A9P7YCQ0"/>
<comment type="caution">
    <text evidence="1">The sequence shown here is derived from an EMBL/GenBank/DDBJ whole genome shotgun (WGS) entry which is preliminary data.</text>
</comment>
<protein>
    <submittedName>
        <fullName evidence="1">Uncharacterized protein</fullName>
    </submittedName>
</protein>
<organism evidence="1 2">
    <name type="scientific">Amylocarpus encephaloides</name>
    <dbReference type="NCBI Taxonomy" id="45428"/>
    <lineage>
        <taxon>Eukaryota</taxon>
        <taxon>Fungi</taxon>
        <taxon>Dikarya</taxon>
        <taxon>Ascomycota</taxon>
        <taxon>Pezizomycotina</taxon>
        <taxon>Leotiomycetes</taxon>
        <taxon>Helotiales</taxon>
        <taxon>Helotiales incertae sedis</taxon>
        <taxon>Amylocarpus</taxon>
    </lineage>
</organism>
<proteinExistence type="predicted"/>
<dbReference type="OrthoDB" id="3444944at2759"/>
<name>A0A9P7YCQ0_9HELO</name>
<accession>A0A9P7YCQ0</accession>
<sequence length="214" mass="23696">MPEMSQTTTSPFTSSTVSMASLPLVAAEPPPPPYTPSSAAPIHTSSTNPGFCPLAFSERHANKTPGGGMTAAQYFAPCPACGTVVQDAIPGTYKEGWRDWVDPSVNFRWESHVPPPLPGSKGEMVRKPKAARMSDAADLDLERGLDEGEREERLGCWICWEYEQKWEDPMGPEVWYAHMRKHFRNDGFRVCVGKTGGMQRRRNCGVKECPKIHS</sequence>
<dbReference type="Proteomes" id="UP000824998">
    <property type="component" value="Unassembled WGS sequence"/>
</dbReference>
<evidence type="ECO:0000313" key="1">
    <source>
        <dbReference type="EMBL" id="KAG9231304.1"/>
    </source>
</evidence>
<keyword evidence="2" id="KW-1185">Reference proteome</keyword>
<dbReference type="EMBL" id="MU251611">
    <property type="protein sequence ID" value="KAG9231304.1"/>
    <property type="molecule type" value="Genomic_DNA"/>
</dbReference>
<gene>
    <name evidence="1" type="ORF">BJ875DRAFT_469887</name>
</gene>